<dbReference type="SUPFAM" id="SSF53474">
    <property type="entry name" value="alpha/beta-Hydrolases"/>
    <property type="match status" value="1"/>
</dbReference>
<comment type="caution">
    <text evidence="4">The sequence shown here is derived from an EMBL/GenBank/DDBJ whole genome shotgun (WGS) entry which is preliminary data.</text>
</comment>
<dbReference type="PANTHER" id="PTHR21661">
    <property type="entry name" value="EPOXIDE HYDROLASE 1-RELATED"/>
    <property type="match status" value="1"/>
</dbReference>
<dbReference type="GO" id="GO:0004301">
    <property type="term" value="F:epoxide hydrolase activity"/>
    <property type="evidence" value="ECO:0007669"/>
    <property type="project" value="TreeGrafter"/>
</dbReference>
<dbReference type="InterPro" id="IPR029058">
    <property type="entry name" value="AB_hydrolase_fold"/>
</dbReference>
<dbReference type="VEuPathDB" id="FungiDB:EYZ11_001437"/>
<keyword evidence="5" id="KW-1185">Reference proteome</keyword>
<feature type="domain" description="Epoxide hydrolase N-terminal" evidence="3">
    <location>
        <begin position="17"/>
        <end position="121"/>
    </location>
</feature>
<evidence type="ECO:0000256" key="2">
    <source>
        <dbReference type="ARBA" id="ARBA00022801"/>
    </source>
</evidence>
<reference evidence="4 5" key="1">
    <citation type="submission" date="2019-03" db="EMBL/GenBank/DDBJ databases">
        <title>The genome sequence of a newly discovered highly antifungal drug resistant Aspergillus species, Aspergillus tanneri NIH 1004.</title>
        <authorList>
            <person name="Mounaud S."/>
            <person name="Singh I."/>
            <person name="Joardar V."/>
            <person name="Pakala S."/>
            <person name="Pakala S."/>
            <person name="Venepally P."/>
            <person name="Hoover J."/>
            <person name="Nierman W."/>
            <person name="Chung J."/>
            <person name="Losada L."/>
        </authorList>
    </citation>
    <scope>NUCLEOTIDE SEQUENCE [LARGE SCALE GENOMIC DNA]</scope>
    <source>
        <strain evidence="4 5">NIH1004</strain>
    </source>
</reference>
<gene>
    <name evidence="4" type="ORF">EYZ11_001437</name>
</gene>
<dbReference type="AlphaFoldDB" id="A0A4S3JUP9"/>
<sequence length="129" mass="14693">MALAFSTVPSGAKIIPSAFEIHISDEQIQELQLLIRHSKIAPPTFEGQQQDRKYGIRTKWLADAREAWKSFNWRTIEDHLNGFPQFTYDIEGLTIHLVALFSVRPDAIPIVLIHGWPGKFLAELPTLET</sequence>
<dbReference type="STRING" id="1220188.A0A4S3JUP9"/>
<dbReference type="Gene3D" id="3.40.50.1820">
    <property type="entry name" value="alpha/beta hydrolase"/>
    <property type="match status" value="1"/>
</dbReference>
<protein>
    <recommendedName>
        <fullName evidence="3">Epoxide hydrolase N-terminal domain-containing protein</fullName>
    </recommendedName>
</protein>
<dbReference type="InterPro" id="IPR010497">
    <property type="entry name" value="Epoxide_hydro_N"/>
</dbReference>
<accession>A0A4S3JUP9</accession>
<evidence type="ECO:0000259" key="3">
    <source>
        <dbReference type="Pfam" id="PF06441"/>
    </source>
</evidence>
<comment type="similarity">
    <text evidence="1">Belongs to the peptidase S33 family.</text>
</comment>
<dbReference type="PANTHER" id="PTHR21661:SF39">
    <property type="entry name" value="HYDROLASE, PUTATIVE (AFU_ORTHOLOGUE AFUA_3G08960)-RELATED"/>
    <property type="match status" value="1"/>
</dbReference>
<evidence type="ECO:0000313" key="4">
    <source>
        <dbReference type="EMBL" id="THC99116.1"/>
    </source>
</evidence>
<dbReference type="EMBL" id="SOSA01000026">
    <property type="protein sequence ID" value="THC99116.1"/>
    <property type="molecule type" value="Genomic_DNA"/>
</dbReference>
<evidence type="ECO:0000313" key="5">
    <source>
        <dbReference type="Proteomes" id="UP000308092"/>
    </source>
</evidence>
<organism evidence="4 5">
    <name type="scientific">Aspergillus tanneri</name>
    <dbReference type="NCBI Taxonomy" id="1220188"/>
    <lineage>
        <taxon>Eukaryota</taxon>
        <taxon>Fungi</taxon>
        <taxon>Dikarya</taxon>
        <taxon>Ascomycota</taxon>
        <taxon>Pezizomycotina</taxon>
        <taxon>Eurotiomycetes</taxon>
        <taxon>Eurotiomycetidae</taxon>
        <taxon>Eurotiales</taxon>
        <taxon>Aspergillaceae</taxon>
        <taxon>Aspergillus</taxon>
        <taxon>Aspergillus subgen. Circumdati</taxon>
    </lineage>
</organism>
<proteinExistence type="inferred from homology"/>
<dbReference type="Pfam" id="PF06441">
    <property type="entry name" value="EHN"/>
    <property type="match status" value="1"/>
</dbReference>
<dbReference type="Proteomes" id="UP000308092">
    <property type="component" value="Unassembled WGS sequence"/>
</dbReference>
<evidence type="ECO:0000256" key="1">
    <source>
        <dbReference type="ARBA" id="ARBA00010088"/>
    </source>
</evidence>
<dbReference type="GO" id="GO:0097176">
    <property type="term" value="P:epoxide metabolic process"/>
    <property type="evidence" value="ECO:0007669"/>
    <property type="project" value="TreeGrafter"/>
</dbReference>
<name>A0A4S3JUP9_9EURO</name>
<keyword evidence="2" id="KW-0378">Hydrolase</keyword>